<comment type="caution">
    <text evidence="3">The sequence shown here is derived from an EMBL/GenBank/DDBJ whole genome shotgun (WGS) entry which is preliminary data.</text>
</comment>
<dbReference type="InterPro" id="IPR008907">
    <property type="entry name" value="TPP/p25"/>
</dbReference>
<dbReference type="PANTHER" id="PTHR12932">
    <property type="entry name" value="P25 ALPHA-RELATED"/>
    <property type="match status" value="1"/>
</dbReference>
<dbReference type="SUPFAM" id="SSF47473">
    <property type="entry name" value="EF-hand"/>
    <property type="match status" value="2"/>
</dbReference>
<dbReference type="SUPFAM" id="SSF47769">
    <property type="entry name" value="SAM/Pointed domain"/>
    <property type="match status" value="1"/>
</dbReference>
<reference evidence="3 4" key="1">
    <citation type="submission" date="2017-08" db="EMBL/GenBank/DDBJ databases">
        <title>Acidophilic green algal genome provides insights into adaptation to an acidic environment.</title>
        <authorList>
            <person name="Hirooka S."/>
            <person name="Hirose Y."/>
            <person name="Kanesaki Y."/>
            <person name="Higuchi S."/>
            <person name="Fujiwara T."/>
            <person name="Onuma R."/>
            <person name="Era A."/>
            <person name="Ohbayashi R."/>
            <person name="Uzuka A."/>
            <person name="Nozaki H."/>
            <person name="Yoshikawa H."/>
            <person name="Miyagishima S.Y."/>
        </authorList>
    </citation>
    <scope>NUCLEOTIDE SEQUENCE [LARGE SCALE GENOMIC DNA]</scope>
    <source>
        <strain evidence="3 4">NIES-2499</strain>
    </source>
</reference>
<organism evidence="3 4">
    <name type="scientific">Chlamydomonas eustigma</name>
    <dbReference type="NCBI Taxonomy" id="1157962"/>
    <lineage>
        <taxon>Eukaryota</taxon>
        <taxon>Viridiplantae</taxon>
        <taxon>Chlorophyta</taxon>
        <taxon>core chlorophytes</taxon>
        <taxon>Chlorophyceae</taxon>
        <taxon>CS clade</taxon>
        <taxon>Chlamydomonadales</taxon>
        <taxon>Chlamydomonadaceae</taxon>
        <taxon>Chlamydomonas</taxon>
    </lineage>
</organism>
<evidence type="ECO:0000259" key="2">
    <source>
        <dbReference type="PROSITE" id="PS50105"/>
    </source>
</evidence>
<evidence type="ECO:0000313" key="3">
    <source>
        <dbReference type="EMBL" id="GAX79252.1"/>
    </source>
</evidence>
<dbReference type="GO" id="GO:0015631">
    <property type="term" value="F:tubulin binding"/>
    <property type="evidence" value="ECO:0007669"/>
    <property type="project" value="InterPro"/>
</dbReference>
<dbReference type="Proteomes" id="UP000232323">
    <property type="component" value="Unassembled WGS sequence"/>
</dbReference>
<protein>
    <recommendedName>
        <fullName evidence="2">SAM domain-containing protein</fullName>
    </recommendedName>
</protein>
<sequence>MWCFKPAPKPVGELKDWSPVEVKHWLKEKGFGNYGKNFVQREIDGQVLTSLTKTDLQRMLPSAPSPDVDALAKSIASLSPVTEPMQAQVDSQAPTLEPKDILLELPDRITVESVPDAALQPAGTMELQGLQSVLEQENDIKDVTNSKEAEQLKKRLELQKVFFAFASYGSGGAHEVELDSTKMMKLARDCALLDAKLTPIDVDVLFLKNKQREKRRITFEQFLSVVSAIAEKKDLTVDDLTEMMIAKGGPQTKGTKAESVRLHDDKSTYTGVYKMGGPTVVDESQDLASMLDRASNSRKALNSASAHSLTKSMVMSTRRLTLSGGGAQPPTSLEEMYESFATFGGGCAASQKNLAVKEMDNSRFVKLCRDSGLFDNHFTTTEADLIFKKVAPKGKARAKISFVEFQAALEHVARDKSLPMSDLHHSIITSGGPMINSTCI</sequence>
<dbReference type="Pfam" id="PF00536">
    <property type="entry name" value="SAM_1"/>
    <property type="match status" value="1"/>
</dbReference>
<dbReference type="Gene3D" id="1.10.150.50">
    <property type="entry name" value="Transcription Factor, Ets-1"/>
    <property type="match status" value="1"/>
</dbReference>
<dbReference type="PANTHER" id="PTHR12932:SF9">
    <property type="entry name" value="TUBULIN POLYMERIZATION-PROMOTING PROTEIN HOMOLOG"/>
    <property type="match status" value="1"/>
</dbReference>
<dbReference type="PROSITE" id="PS50105">
    <property type="entry name" value="SAM_DOMAIN"/>
    <property type="match status" value="1"/>
</dbReference>
<comment type="similarity">
    <text evidence="1">Belongs to the TPPP family.</text>
</comment>
<keyword evidence="4" id="KW-1185">Reference proteome</keyword>
<evidence type="ECO:0000313" key="4">
    <source>
        <dbReference type="Proteomes" id="UP000232323"/>
    </source>
</evidence>
<dbReference type="InterPro" id="IPR001660">
    <property type="entry name" value="SAM"/>
</dbReference>
<dbReference type="InterPro" id="IPR013761">
    <property type="entry name" value="SAM/pointed_sf"/>
</dbReference>
<dbReference type="OrthoDB" id="548799at2759"/>
<dbReference type="GO" id="GO:0001578">
    <property type="term" value="P:microtubule bundle formation"/>
    <property type="evidence" value="ECO:0007669"/>
    <property type="project" value="TreeGrafter"/>
</dbReference>
<accession>A0A250X8N7</accession>
<dbReference type="InterPro" id="IPR011992">
    <property type="entry name" value="EF-hand-dom_pair"/>
</dbReference>
<dbReference type="EMBL" id="BEGY01000040">
    <property type="protein sequence ID" value="GAX79252.1"/>
    <property type="molecule type" value="Genomic_DNA"/>
</dbReference>
<name>A0A250X8N7_9CHLO</name>
<dbReference type="AlphaFoldDB" id="A0A250X8N7"/>
<feature type="domain" description="SAM" evidence="2">
    <location>
        <begin position="17"/>
        <end position="59"/>
    </location>
</feature>
<dbReference type="GO" id="GO:0032273">
    <property type="term" value="P:positive regulation of protein polymerization"/>
    <property type="evidence" value="ECO:0007669"/>
    <property type="project" value="TreeGrafter"/>
</dbReference>
<dbReference type="GO" id="GO:0046785">
    <property type="term" value="P:microtubule polymerization"/>
    <property type="evidence" value="ECO:0007669"/>
    <property type="project" value="InterPro"/>
</dbReference>
<evidence type="ECO:0000256" key="1">
    <source>
        <dbReference type="ARBA" id="ARBA00010994"/>
    </source>
</evidence>
<gene>
    <name evidence="3" type="ORF">CEUSTIGMA_g6692.t1</name>
</gene>
<dbReference type="Gene3D" id="1.10.238.10">
    <property type="entry name" value="EF-hand"/>
    <property type="match status" value="2"/>
</dbReference>
<dbReference type="Pfam" id="PF05517">
    <property type="entry name" value="p25-alpha"/>
    <property type="match status" value="2"/>
</dbReference>
<dbReference type="GO" id="GO:0005874">
    <property type="term" value="C:microtubule"/>
    <property type="evidence" value="ECO:0007669"/>
    <property type="project" value="TreeGrafter"/>
</dbReference>
<proteinExistence type="inferred from homology"/>